<keyword evidence="2" id="KW-1185">Reference proteome</keyword>
<evidence type="ECO:0008006" key="3">
    <source>
        <dbReference type="Google" id="ProtNLM"/>
    </source>
</evidence>
<organism evidence="1 2">
    <name type="scientific">Dendrobium thyrsiflorum</name>
    <name type="common">Pinecone-like raceme dendrobium</name>
    <name type="synonym">Orchid</name>
    <dbReference type="NCBI Taxonomy" id="117978"/>
    <lineage>
        <taxon>Eukaryota</taxon>
        <taxon>Viridiplantae</taxon>
        <taxon>Streptophyta</taxon>
        <taxon>Embryophyta</taxon>
        <taxon>Tracheophyta</taxon>
        <taxon>Spermatophyta</taxon>
        <taxon>Magnoliopsida</taxon>
        <taxon>Liliopsida</taxon>
        <taxon>Asparagales</taxon>
        <taxon>Orchidaceae</taxon>
        <taxon>Epidendroideae</taxon>
        <taxon>Malaxideae</taxon>
        <taxon>Dendrobiinae</taxon>
        <taxon>Dendrobium</taxon>
    </lineage>
</organism>
<proteinExistence type="predicted"/>
<reference evidence="1 2" key="1">
    <citation type="journal article" date="2024" name="Plant Biotechnol. J.">
        <title>Dendrobium thyrsiflorum genome and its molecular insights into genes involved in important horticultural traits.</title>
        <authorList>
            <person name="Chen B."/>
            <person name="Wang J.Y."/>
            <person name="Zheng P.J."/>
            <person name="Li K.L."/>
            <person name="Liang Y.M."/>
            <person name="Chen X.F."/>
            <person name="Zhang C."/>
            <person name="Zhao X."/>
            <person name="He X."/>
            <person name="Zhang G.Q."/>
            <person name="Liu Z.J."/>
            <person name="Xu Q."/>
        </authorList>
    </citation>
    <scope>NUCLEOTIDE SEQUENCE [LARGE SCALE GENOMIC DNA]</scope>
    <source>
        <strain evidence="1">GZMU011</strain>
    </source>
</reference>
<dbReference type="Proteomes" id="UP001552299">
    <property type="component" value="Unassembled WGS sequence"/>
</dbReference>
<protein>
    <recommendedName>
        <fullName evidence="3">Reverse transcriptase zinc-binding domain-containing protein</fullName>
    </recommendedName>
</protein>
<comment type="caution">
    <text evidence="1">The sequence shown here is derived from an EMBL/GenBank/DDBJ whole genome shotgun (WGS) entry which is preliminary data.</text>
</comment>
<name>A0ABD0UP18_DENTH</name>
<evidence type="ECO:0000313" key="1">
    <source>
        <dbReference type="EMBL" id="KAL0914567.1"/>
    </source>
</evidence>
<gene>
    <name evidence="1" type="ORF">M5K25_014926</name>
</gene>
<dbReference type="AlphaFoldDB" id="A0ABD0UP18"/>
<evidence type="ECO:0000313" key="2">
    <source>
        <dbReference type="Proteomes" id="UP001552299"/>
    </source>
</evidence>
<dbReference type="EMBL" id="JANQDX010000012">
    <property type="protein sequence ID" value="KAL0914567.1"/>
    <property type="molecule type" value="Genomic_DNA"/>
</dbReference>
<accession>A0ABD0UP18</accession>
<sequence>MEMEMDMDMKTKTNKITHASKMNYRMGEKTGPSLYYNPIRTPSSLDLQSTAQDLPFLNRTVLNNQRRSARQLILRLSDSKPVLRIKLTGWPTDPDQELASLIRFLKPWVCLPIAKGGLGLFSAVNRSGPLQAKLAWNFLQQPKSLFNQNLSVKYGNDLLFGDCKRGSSCVWKILKDGAVFLKPLIRWSLANGSKVNVVEDTWIWDRSLLRWPTYADIENMLGMKVSSFLLHTGEWNVDLLQNFFGKELVQHIVQIPVDQDMKVDKPELVFQLSGKTITALAFEKSSSNESGVENKDDRLCPRGCLHIENIEHVAVGCSFLHDVVSKLNQWGFHIHRFVSWDECILELERKISSNANGRRSSRREERLLQGGRRVESRLVERSPVLEEVDGGFGWVGNRVRPSYHVIRKKFTLGPSFHSCALGFSGRRSSRREERLLQGGRRVESRLVERSPVLEEVDGGFGWVGNRVRPS</sequence>